<evidence type="ECO:0000256" key="1">
    <source>
        <dbReference type="SAM" id="MobiDB-lite"/>
    </source>
</evidence>
<dbReference type="PANTHER" id="PTHR45856">
    <property type="entry name" value="ALPHA/BETA-HYDROLASES SUPERFAMILY PROTEIN"/>
    <property type="match status" value="1"/>
</dbReference>
<dbReference type="GO" id="GO:0006629">
    <property type="term" value="P:lipid metabolic process"/>
    <property type="evidence" value="ECO:0007669"/>
    <property type="project" value="InterPro"/>
</dbReference>
<dbReference type="InterPro" id="IPR002921">
    <property type="entry name" value="Fungal_lipase-type"/>
</dbReference>
<protein>
    <recommendedName>
        <fullName evidence="2">Fungal lipase-type domain-containing protein</fullName>
    </recommendedName>
</protein>
<dbReference type="InterPro" id="IPR029058">
    <property type="entry name" value="AB_hydrolase_fold"/>
</dbReference>
<dbReference type="SUPFAM" id="SSF53474">
    <property type="entry name" value="alpha/beta-Hydrolases"/>
    <property type="match status" value="1"/>
</dbReference>
<feature type="compositionally biased region" description="Basic residues" evidence="1">
    <location>
        <begin position="468"/>
        <end position="491"/>
    </location>
</feature>
<dbReference type="InterPro" id="IPR051218">
    <property type="entry name" value="Sec_MonoDiacylglyc_Lipase"/>
</dbReference>
<feature type="region of interest" description="Disordered" evidence="1">
    <location>
        <begin position="446"/>
        <end position="491"/>
    </location>
</feature>
<name>A0A6C0I9Q8_9ZZZZ</name>
<sequence>MFTSASNTLKDTTLRSVVFGKKDLPVVTGPGGQMILAEQVDKTAFDTYEQALKVMAQLSRMIYCDSGILREVIMSPAFGTADAASVNAKITELDAKYNGLRRTPSAYPGSKDGRPMQSYVITPSQGAGPLLGQYVSSPSDLTYMFLSGATLQSKFSFFQPSDLVLVFKGSSTVKNFQHDLYSQFTPSDLSKIMPPGTAMSTGAGKNNIVPSSFVKPILESWELLKQGLTQFNPTRLFVTGHSLGGAYASLFTFIMAEIRAASFPSIQSIHNITFGAPTILSDGARNTFNGHLDSGIVTLDRVTSTGIFSKLADIIPSIPAGFSHPGFQPLRTEMYPELKTGRAYTFDTVRKVYQKGGLLGIGVEKGAYEVATKSHMPNKLVIGAKNKLIQAFTHAEYYDMTYLGAFRLAGMKNPGLKASDGAYYTFVADLFADGVKFQYVPTEATATAEEPTEATPVLPGAPPPSGGGRRRRNRLTRKKNRKQSRTRSNRR</sequence>
<evidence type="ECO:0000259" key="2">
    <source>
        <dbReference type="Pfam" id="PF01764"/>
    </source>
</evidence>
<dbReference type="AlphaFoldDB" id="A0A6C0I9Q8"/>
<proteinExistence type="predicted"/>
<dbReference type="EMBL" id="MN740152">
    <property type="protein sequence ID" value="QHT89768.1"/>
    <property type="molecule type" value="Genomic_DNA"/>
</dbReference>
<dbReference type="PANTHER" id="PTHR45856:SF24">
    <property type="entry name" value="FUNGAL LIPASE-LIKE DOMAIN-CONTAINING PROTEIN"/>
    <property type="match status" value="1"/>
</dbReference>
<dbReference type="Pfam" id="PF01764">
    <property type="entry name" value="Lipase_3"/>
    <property type="match status" value="1"/>
</dbReference>
<feature type="domain" description="Fungal lipase-type" evidence="2">
    <location>
        <begin position="164"/>
        <end position="319"/>
    </location>
</feature>
<feature type="compositionally biased region" description="Low complexity" evidence="1">
    <location>
        <begin position="446"/>
        <end position="456"/>
    </location>
</feature>
<organism evidence="3">
    <name type="scientific">viral metagenome</name>
    <dbReference type="NCBI Taxonomy" id="1070528"/>
    <lineage>
        <taxon>unclassified sequences</taxon>
        <taxon>metagenomes</taxon>
        <taxon>organismal metagenomes</taxon>
    </lineage>
</organism>
<evidence type="ECO:0000313" key="3">
    <source>
        <dbReference type="EMBL" id="QHT89768.1"/>
    </source>
</evidence>
<reference evidence="3" key="1">
    <citation type="journal article" date="2020" name="Nature">
        <title>Giant virus diversity and host interactions through global metagenomics.</title>
        <authorList>
            <person name="Schulz F."/>
            <person name="Roux S."/>
            <person name="Paez-Espino D."/>
            <person name="Jungbluth S."/>
            <person name="Walsh D.A."/>
            <person name="Denef V.J."/>
            <person name="McMahon K.D."/>
            <person name="Konstantinidis K.T."/>
            <person name="Eloe-Fadrosh E.A."/>
            <person name="Kyrpides N.C."/>
            <person name="Woyke T."/>
        </authorList>
    </citation>
    <scope>NUCLEOTIDE SEQUENCE</scope>
    <source>
        <strain evidence="3">GVMAG-M-3300023184-62</strain>
    </source>
</reference>
<accession>A0A6C0I9Q8</accession>
<dbReference type="Gene3D" id="3.40.50.1820">
    <property type="entry name" value="alpha/beta hydrolase"/>
    <property type="match status" value="1"/>
</dbReference>